<sequence>MEKIIQYRQYIKQLLSDYASKSPSDEDVEAALIFDSDHDHYQVVYTGWKNRIPMYGCVLHFSIKNAKIWIHHDGTEIGFANELVKLGVPKTDIVLAFQEPAVRQYTDFAVN</sequence>
<proteinExistence type="predicted"/>
<accession>A0A1D8TPD7</accession>
<reference evidence="2" key="1">
    <citation type="submission" date="2016-10" db="EMBL/GenBank/DDBJ databases">
        <title>Comparative genomics uncovers the prolific and rare metabolic potential of the cyanobacterial genus Moorea.</title>
        <authorList>
            <person name="Leao T."/>
            <person name="Castelao G."/>
            <person name="Korobeynikov A."/>
            <person name="Monroe E.A."/>
            <person name="Podell S."/>
            <person name="Glukhov E."/>
            <person name="Allen E."/>
            <person name="Gerwick W.H."/>
            <person name="Gerwick L."/>
        </authorList>
    </citation>
    <scope>NUCLEOTIDE SEQUENCE [LARGE SCALE GENOMIC DNA]</scope>
    <source>
        <strain evidence="2">PAL-8-15-08-1</strain>
    </source>
</reference>
<dbReference type="OrthoDB" id="467081at2"/>
<dbReference type="Pfam" id="PF08869">
    <property type="entry name" value="XisI"/>
    <property type="match status" value="1"/>
</dbReference>
<name>A0A1D8TPD7_9CYAN</name>
<dbReference type="EMBL" id="CP017599">
    <property type="protein sequence ID" value="AOW99519.1"/>
    <property type="molecule type" value="Genomic_DNA"/>
</dbReference>
<dbReference type="STRING" id="1458985.BJP34_08690"/>
<gene>
    <name evidence="1" type="ORF">BJP34_08690</name>
</gene>
<organism evidence="1 2">
    <name type="scientific">Moorena producens PAL-8-15-08-1</name>
    <dbReference type="NCBI Taxonomy" id="1458985"/>
    <lineage>
        <taxon>Bacteria</taxon>
        <taxon>Bacillati</taxon>
        <taxon>Cyanobacteriota</taxon>
        <taxon>Cyanophyceae</taxon>
        <taxon>Coleofasciculales</taxon>
        <taxon>Coleofasciculaceae</taxon>
        <taxon>Moorena</taxon>
    </lineage>
</organism>
<dbReference type="CDD" id="cd16382">
    <property type="entry name" value="XisI-like"/>
    <property type="match status" value="1"/>
</dbReference>
<dbReference type="RefSeq" id="WP_070392002.1">
    <property type="nucleotide sequence ID" value="NZ_CP017599.1"/>
</dbReference>
<dbReference type="Proteomes" id="UP000177870">
    <property type="component" value="Chromosome"/>
</dbReference>
<dbReference type="AlphaFoldDB" id="A0A1D8TPD7"/>
<evidence type="ECO:0000313" key="2">
    <source>
        <dbReference type="Proteomes" id="UP000177870"/>
    </source>
</evidence>
<dbReference type="KEGG" id="mpro:BJP34_08690"/>
<evidence type="ECO:0000313" key="1">
    <source>
        <dbReference type="EMBL" id="AOW99519.1"/>
    </source>
</evidence>
<dbReference type="SUPFAM" id="SSF143847">
    <property type="entry name" value="XisI-like"/>
    <property type="match status" value="1"/>
</dbReference>
<dbReference type="InterPro" id="IPR014968">
    <property type="entry name" value="XisI"/>
</dbReference>
<dbReference type="InterPro" id="IPR035943">
    <property type="entry name" value="XisI-like_sf"/>
</dbReference>
<dbReference type="Gene3D" id="3.30.310.110">
    <property type="entry name" value="XisI-like"/>
    <property type="match status" value="1"/>
</dbReference>
<protein>
    <submittedName>
        <fullName evidence="1">XisI protein</fullName>
    </submittedName>
</protein>